<evidence type="ECO:0000313" key="3">
    <source>
        <dbReference type="Proteomes" id="UP001143674"/>
    </source>
</evidence>
<feature type="chain" id="PRO_5042146457" evidence="1">
    <location>
        <begin position="28"/>
        <end position="237"/>
    </location>
</feature>
<sequence length="237" mass="25830">MAGSRKTRFLPLFVTLPILIASDAGFAADLGAKNGAALDGGVLSTTTTKQQVEFVGRIIGESRKNEVAWWIGEAGQMPAQYFIGEKSARDWVGLNRERMISASGDLDNLRGESGLGVEDRLRENGISLDSIWVLTRYEFKMKDLGHLVGLGVLSVRVEKFVPKNSTEKIKAIYYTDMGLDFFSPESWGGVVRARLADKTLVANPSPRMYVDKSGAAAGNVLTAFLVPNLRNEKISAT</sequence>
<evidence type="ECO:0000256" key="1">
    <source>
        <dbReference type="SAM" id="SignalP"/>
    </source>
</evidence>
<reference evidence="2" key="1">
    <citation type="submission" date="2021-09" db="EMBL/GenBank/DDBJ databases">
        <title>Genomic analysis of Ralstonia spp.</title>
        <authorList>
            <person name="Aburjaile F."/>
            <person name="Ariute J.C."/>
            <person name="Pais A.K.L."/>
            <person name="Albuquerque G.M.R."/>
            <person name="Silva A.M.F."/>
            <person name="Brenig B."/>
            <person name="Azevedo V."/>
            <person name="Matiuzzi M."/>
            <person name="Ramos R."/>
            <person name="Goes-Neto A."/>
            <person name="Soares S."/>
            <person name="Iseppon A.M.B."/>
            <person name="Souza E."/>
            <person name="Gama M."/>
        </authorList>
    </citation>
    <scope>NUCLEOTIDE SEQUENCE</scope>
    <source>
        <strain evidence="2">B4</strain>
    </source>
</reference>
<dbReference type="Proteomes" id="UP001143674">
    <property type="component" value="Unassembled WGS sequence"/>
</dbReference>
<name>A0AAE3NCT6_RALSL</name>
<proteinExistence type="predicted"/>
<keyword evidence="1" id="KW-0732">Signal</keyword>
<accession>A0AAE3NCT6</accession>
<organism evidence="2 3">
    <name type="scientific">Ralstonia solanacearum</name>
    <name type="common">Pseudomonas solanacearum</name>
    <dbReference type="NCBI Taxonomy" id="305"/>
    <lineage>
        <taxon>Bacteria</taxon>
        <taxon>Pseudomonadati</taxon>
        <taxon>Pseudomonadota</taxon>
        <taxon>Betaproteobacteria</taxon>
        <taxon>Burkholderiales</taxon>
        <taxon>Burkholderiaceae</taxon>
        <taxon>Ralstonia</taxon>
        <taxon>Ralstonia solanacearum species complex</taxon>
    </lineage>
</organism>
<dbReference type="RefSeq" id="WP_184852538.1">
    <property type="nucleotide sequence ID" value="NZ_JABZEH010000002.1"/>
</dbReference>
<feature type="signal peptide" evidence="1">
    <location>
        <begin position="1"/>
        <end position="27"/>
    </location>
</feature>
<comment type="caution">
    <text evidence="2">The sequence shown here is derived from an EMBL/GenBank/DDBJ whole genome shotgun (WGS) entry which is preliminary data.</text>
</comment>
<dbReference type="AlphaFoldDB" id="A0AAE3NCT6"/>
<dbReference type="EMBL" id="JAIVEX010000002">
    <property type="protein sequence ID" value="MDB0520742.1"/>
    <property type="molecule type" value="Genomic_DNA"/>
</dbReference>
<gene>
    <name evidence="2" type="ORF">LBW55_03830</name>
</gene>
<evidence type="ECO:0000313" key="2">
    <source>
        <dbReference type="EMBL" id="MDB0520742.1"/>
    </source>
</evidence>
<protein>
    <submittedName>
        <fullName evidence="2">Uncharacterized protein</fullName>
    </submittedName>
</protein>